<sequence length="116" mass="13206">MEQIKATIPTHLRNRIVESKTEHVPSTCAHLVAHLASNPIFPQLLQQLTDPEVTCCSKDADAALRWKMDGNSAVRCKDFEKALSCYSKVFTKFVCQLLLFALQNFHNLPCTQIWFN</sequence>
<evidence type="ECO:0000313" key="2">
    <source>
        <dbReference type="Proteomes" id="UP001162992"/>
    </source>
</evidence>
<keyword evidence="2" id="KW-1185">Reference proteome</keyword>
<dbReference type="EMBL" id="CM055093">
    <property type="protein sequence ID" value="KAJ7564502.1"/>
    <property type="molecule type" value="Genomic_DNA"/>
</dbReference>
<name>A0ACC2EDJ5_DIPCM</name>
<proteinExistence type="predicted"/>
<protein>
    <submittedName>
        <fullName evidence="1">Uncharacterized protein</fullName>
    </submittedName>
</protein>
<reference evidence="2" key="1">
    <citation type="journal article" date="2024" name="Proc. Natl. Acad. Sci. U.S.A.">
        <title>Extraordinary preservation of gene collinearity over three hundred million years revealed in homosporous lycophytes.</title>
        <authorList>
            <person name="Li C."/>
            <person name="Wickell D."/>
            <person name="Kuo L.Y."/>
            <person name="Chen X."/>
            <person name="Nie B."/>
            <person name="Liao X."/>
            <person name="Peng D."/>
            <person name="Ji J."/>
            <person name="Jenkins J."/>
            <person name="Williams M."/>
            <person name="Shu S."/>
            <person name="Plott C."/>
            <person name="Barry K."/>
            <person name="Rajasekar S."/>
            <person name="Grimwood J."/>
            <person name="Han X."/>
            <person name="Sun S."/>
            <person name="Hou Z."/>
            <person name="He W."/>
            <person name="Dai G."/>
            <person name="Sun C."/>
            <person name="Schmutz J."/>
            <person name="Leebens-Mack J.H."/>
            <person name="Li F.W."/>
            <person name="Wang L."/>
        </authorList>
    </citation>
    <scope>NUCLEOTIDE SEQUENCE [LARGE SCALE GENOMIC DNA]</scope>
    <source>
        <strain evidence="2">cv. PW_Plant_1</strain>
    </source>
</reference>
<dbReference type="Proteomes" id="UP001162992">
    <property type="component" value="Chromosome 2"/>
</dbReference>
<gene>
    <name evidence="1" type="ORF">O6H91_02G019900</name>
</gene>
<accession>A0ACC2EDJ5</accession>
<evidence type="ECO:0000313" key="1">
    <source>
        <dbReference type="EMBL" id="KAJ7564502.1"/>
    </source>
</evidence>
<organism evidence="1 2">
    <name type="scientific">Diphasiastrum complanatum</name>
    <name type="common">Issler's clubmoss</name>
    <name type="synonym">Lycopodium complanatum</name>
    <dbReference type="NCBI Taxonomy" id="34168"/>
    <lineage>
        <taxon>Eukaryota</taxon>
        <taxon>Viridiplantae</taxon>
        <taxon>Streptophyta</taxon>
        <taxon>Embryophyta</taxon>
        <taxon>Tracheophyta</taxon>
        <taxon>Lycopodiopsida</taxon>
        <taxon>Lycopodiales</taxon>
        <taxon>Lycopodiaceae</taxon>
        <taxon>Lycopodioideae</taxon>
        <taxon>Diphasiastrum</taxon>
    </lineage>
</organism>
<comment type="caution">
    <text evidence="1">The sequence shown here is derived from an EMBL/GenBank/DDBJ whole genome shotgun (WGS) entry which is preliminary data.</text>
</comment>